<dbReference type="EMBL" id="FM992688">
    <property type="protein sequence ID" value="CAX45026.1"/>
    <property type="molecule type" value="Genomic_DNA"/>
</dbReference>
<feature type="compositionally biased region" description="Basic and acidic residues" evidence="1">
    <location>
        <begin position="97"/>
        <end position="107"/>
    </location>
</feature>
<name>B9W8F6_CANDC</name>
<dbReference type="Proteomes" id="UP000002605">
    <property type="component" value="Chromosome 1"/>
</dbReference>
<sequence>MSQDENIIKDLNNNGQRKPHTVFFFFFQIGMDLLIRYKIKCYFMMKYQRYIRAYTPNISNVPDEKRRLNSDLDRPSFNFSIITEMQIESDNYSSRHGNNDKFSDKNSIKICSW</sequence>
<dbReference type="GeneID" id="8044918"/>
<evidence type="ECO:0000313" key="4">
    <source>
        <dbReference type="EMBL" id="CAX45026.1"/>
    </source>
</evidence>
<dbReference type="RefSeq" id="XP_002417377.1">
    <property type="nucleotide sequence ID" value="XM_002417332.1"/>
</dbReference>
<evidence type="ECO:0000313" key="5">
    <source>
        <dbReference type="Proteomes" id="UP000002605"/>
    </source>
</evidence>
<dbReference type="HOGENOM" id="CLU_2133196_0_0_1"/>
<dbReference type="VEuPathDB" id="FungiDB:CD36_07210"/>
<dbReference type="CGD" id="CAL0000165807">
    <property type="gene designation" value="Cd36_07210"/>
</dbReference>
<keyword evidence="5" id="KW-1185">Reference proteome</keyword>
<accession>B9W8F6</accession>
<reference evidence="4 5" key="1">
    <citation type="journal article" date="2009" name="Genome Res.">
        <title>Comparative genomics of the fungal pathogens Candida dubliniensis and Candida albicans.</title>
        <authorList>
            <person name="Jackson A.P."/>
            <person name="Gamble J.A."/>
            <person name="Yeomans T."/>
            <person name="Moran G.P."/>
            <person name="Saunders D."/>
            <person name="Harris D."/>
            <person name="Aslett M."/>
            <person name="Barrell J.F."/>
            <person name="Butler G."/>
            <person name="Citiulo F."/>
            <person name="Coleman D.C."/>
            <person name="de Groot P.W.J."/>
            <person name="Goodwin T.J."/>
            <person name="Quail M.A."/>
            <person name="McQuillan J."/>
            <person name="Munro C.A."/>
            <person name="Pain A."/>
            <person name="Poulter R.T."/>
            <person name="Rajandream M.A."/>
            <person name="Renauld H."/>
            <person name="Spiering M.J."/>
            <person name="Tivey A."/>
            <person name="Gow N.A.R."/>
            <person name="Barrell B."/>
            <person name="Sullivan D.J."/>
            <person name="Berriman M."/>
        </authorList>
    </citation>
    <scope>NUCLEOTIDE SEQUENCE [LARGE SCALE GENOMIC DNA]</scope>
    <source>
        <strain evidence="5">CD36 / ATCC MYA-646 / CBS 7987 / NCPF 3949 / NRRL Y-17841</strain>
    </source>
</reference>
<protein>
    <submittedName>
        <fullName evidence="4">Transposon polyprotein, putative</fullName>
    </submittedName>
</protein>
<feature type="region of interest" description="Disordered" evidence="1">
    <location>
        <begin position="91"/>
        <end position="113"/>
    </location>
</feature>
<keyword evidence="2" id="KW-1133">Transmembrane helix</keyword>
<dbReference type="KEGG" id="cdu:CD36_07210"/>
<feature type="transmembrane region" description="Helical" evidence="2">
    <location>
        <begin position="20"/>
        <end position="39"/>
    </location>
</feature>
<keyword evidence="2" id="KW-0472">Membrane</keyword>
<evidence type="ECO:0000313" key="3">
    <source>
        <dbReference type="CGD" id="CAL0000165807"/>
    </source>
</evidence>
<gene>
    <name evidence="3" type="ordered locus">Cd36_07210</name>
    <name evidence="4" type="ORF">CD36_07210</name>
</gene>
<proteinExistence type="predicted"/>
<evidence type="ECO:0000256" key="1">
    <source>
        <dbReference type="SAM" id="MobiDB-lite"/>
    </source>
</evidence>
<dbReference type="AlphaFoldDB" id="B9W8F6"/>
<organism evidence="4 5">
    <name type="scientific">Candida dubliniensis (strain CD36 / ATCC MYA-646 / CBS 7987 / NCPF 3949 / NRRL Y-17841)</name>
    <name type="common">Yeast</name>
    <dbReference type="NCBI Taxonomy" id="573826"/>
    <lineage>
        <taxon>Eukaryota</taxon>
        <taxon>Fungi</taxon>
        <taxon>Dikarya</taxon>
        <taxon>Ascomycota</taxon>
        <taxon>Saccharomycotina</taxon>
        <taxon>Pichiomycetes</taxon>
        <taxon>Debaryomycetaceae</taxon>
        <taxon>Candida/Lodderomyces clade</taxon>
        <taxon>Candida</taxon>
    </lineage>
</organism>
<keyword evidence="2" id="KW-0812">Transmembrane</keyword>
<evidence type="ECO:0000256" key="2">
    <source>
        <dbReference type="SAM" id="Phobius"/>
    </source>
</evidence>